<name>D5V3I2_ARCNC</name>
<evidence type="ECO:0000259" key="2">
    <source>
        <dbReference type="Pfam" id="PF09335"/>
    </source>
</evidence>
<dbReference type="InterPro" id="IPR032816">
    <property type="entry name" value="VTT_dom"/>
</dbReference>
<keyword evidence="1" id="KW-1133">Transmembrane helix</keyword>
<organism evidence="3 4">
    <name type="scientific">Arcobacter nitrofigilis (strain ATCC 33309 / DSM 7299 / CCUG 15893 / LMG 7604 / NCTC 12251 / CI)</name>
    <name type="common">Campylobacter nitrofigilis</name>
    <dbReference type="NCBI Taxonomy" id="572480"/>
    <lineage>
        <taxon>Bacteria</taxon>
        <taxon>Pseudomonadati</taxon>
        <taxon>Campylobacterota</taxon>
        <taxon>Epsilonproteobacteria</taxon>
        <taxon>Campylobacterales</taxon>
        <taxon>Arcobacteraceae</taxon>
        <taxon>Arcobacter</taxon>
    </lineage>
</organism>
<dbReference type="PANTHER" id="PTHR42709">
    <property type="entry name" value="ALKALINE PHOSPHATASE LIKE PROTEIN"/>
    <property type="match status" value="1"/>
</dbReference>
<dbReference type="HOGENOM" id="CLU_125997_2_0_7"/>
<dbReference type="InterPro" id="IPR051311">
    <property type="entry name" value="DedA_domain"/>
</dbReference>
<proteinExistence type="predicted"/>
<keyword evidence="1" id="KW-0812">Transmembrane</keyword>
<sequence length="138" mass="15771" precursor="true">MIYLTLFFSSFVSATFFPMVSEAVLVYDILQGYNLALLLFVATLGNSLGSCVNYFLGLKGEEYLENKKYIPKKSIDRAKSFFDKYGGWSLLLSWMPIIGDPITLIAGVLKYKFRYFFALVVIAKFVRYAVLAYLTLLY</sequence>
<dbReference type="Pfam" id="PF09335">
    <property type="entry name" value="VTT_dom"/>
    <property type="match status" value="1"/>
</dbReference>
<feature type="transmembrane region" description="Helical" evidence="1">
    <location>
        <begin position="115"/>
        <end position="136"/>
    </location>
</feature>
<keyword evidence="1" id="KW-0472">Membrane</keyword>
<dbReference type="KEGG" id="ant:Arnit_0023"/>
<dbReference type="STRING" id="572480.Arnit_0023"/>
<evidence type="ECO:0000313" key="4">
    <source>
        <dbReference type="Proteomes" id="UP000000939"/>
    </source>
</evidence>
<evidence type="ECO:0000256" key="1">
    <source>
        <dbReference type="SAM" id="Phobius"/>
    </source>
</evidence>
<dbReference type="PANTHER" id="PTHR42709:SF4">
    <property type="entry name" value="INNER MEMBRANE PROTEIN YQAA"/>
    <property type="match status" value="1"/>
</dbReference>
<feature type="transmembrane region" description="Helical" evidence="1">
    <location>
        <begin position="87"/>
        <end position="109"/>
    </location>
</feature>
<keyword evidence="4" id="KW-1185">Reference proteome</keyword>
<evidence type="ECO:0000313" key="3">
    <source>
        <dbReference type="EMBL" id="ADG91693.1"/>
    </source>
</evidence>
<accession>D5V3I2</accession>
<dbReference type="EMBL" id="CP001999">
    <property type="protein sequence ID" value="ADG91693.1"/>
    <property type="molecule type" value="Genomic_DNA"/>
</dbReference>
<feature type="transmembrane region" description="Helical" evidence="1">
    <location>
        <begin position="33"/>
        <end position="56"/>
    </location>
</feature>
<dbReference type="eggNOG" id="COG1238">
    <property type="taxonomic scope" value="Bacteria"/>
</dbReference>
<dbReference type="Proteomes" id="UP000000939">
    <property type="component" value="Chromosome"/>
</dbReference>
<protein>
    <submittedName>
        <fullName evidence="3">SNARE associated Golgi protein-related protein</fullName>
    </submittedName>
</protein>
<dbReference type="RefSeq" id="WP_013133838.1">
    <property type="nucleotide sequence ID" value="NC_014166.1"/>
</dbReference>
<feature type="domain" description="VTT" evidence="2">
    <location>
        <begin position="34"/>
        <end position="134"/>
    </location>
</feature>
<gene>
    <name evidence="3" type="ordered locus">Arnit_0023</name>
</gene>
<dbReference type="OrthoDB" id="5419086at2"/>
<dbReference type="AlphaFoldDB" id="D5V3I2"/>
<reference evidence="3 4" key="1">
    <citation type="journal article" date="2010" name="Stand. Genomic Sci.">
        <title>Complete genome sequence of Arcobacter nitrofigilis type strain (CI).</title>
        <authorList>
            <person name="Pati A."/>
            <person name="Gronow S."/>
            <person name="Lapidus A."/>
            <person name="Copeland A."/>
            <person name="Glavina Del Rio T."/>
            <person name="Nolan M."/>
            <person name="Lucas S."/>
            <person name="Tice H."/>
            <person name="Cheng J.F."/>
            <person name="Han C."/>
            <person name="Chertkov O."/>
            <person name="Bruce D."/>
            <person name="Tapia R."/>
            <person name="Goodwin L."/>
            <person name="Pitluck S."/>
            <person name="Liolios K."/>
            <person name="Ivanova N."/>
            <person name="Mavromatis K."/>
            <person name="Chen A."/>
            <person name="Palaniappan K."/>
            <person name="Land M."/>
            <person name="Hauser L."/>
            <person name="Chang Y.J."/>
            <person name="Jeffries C.D."/>
            <person name="Detter J.C."/>
            <person name="Rohde M."/>
            <person name="Goker M."/>
            <person name="Bristow J."/>
            <person name="Eisen J.A."/>
            <person name="Markowitz V."/>
            <person name="Hugenholtz P."/>
            <person name="Klenk H.P."/>
            <person name="Kyrpides N.C."/>
        </authorList>
    </citation>
    <scope>NUCLEOTIDE SEQUENCE [LARGE SCALE GENOMIC DNA]</scope>
    <source>
        <strain evidence="4">ATCC 33309 / DSM 7299 / CCUG 15893 / LMG 7604 / NCTC 12251 / CI</strain>
    </source>
</reference>